<dbReference type="SUPFAM" id="SSF56634">
    <property type="entry name" value="Heme-dependent catalase-like"/>
    <property type="match status" value="1"/>
</dbReference>
<dbReference type="RefSeq" id="WP_290319262.1">
    <property type="nucleotide sequence ID" value="NZ_JAUFPN010000190.1"/>
</dbReference>
<dbReference type="PANTHER" id="PTHR36195">
    <property type="entry name" value="DOMAIN PROTEIN, PUTATIVE (AFU_ORTHOLOGUE AFUA_5G01990)-RELATED-RELATED"/>
    <property type="match status" value="1"/>
</dbReference>
<dbReference type="PANTHER" id="PTHR36195:SF4">
    <property type="entry name" value="DOMAIN PROTEIN, PUTATIVE (AFU_ORTHOLOGUE AFUA_5G01990)-RELATED"/>
    <property type="match status" value="1"/>
</dbReference>
<dbReference type="EMBL" id="JAUFPN010000190">
    <property type="protein sequence ID" value="MDN3567241.1"/>
    <property type="molecule type" value="Genomic_DNA"/>
</dbReference>
<accession>A0ABT8ACQ7</accession>
<reference evidence="2" key="1">
    <citation type="journal article" date="2019" name="Int. J. Syst. Evol. Microbiol.">
        <title>The Global Catalogue of Microorganisms (GCM) 10K type strain sequencing project: providing services to taxonomists for standard genome sequencing and annotation.</title>
        <authorList>
            <consortium name="The Broad Institute Genomics Platform"/>
            <consortium name="The Broad Institute Genome Sequencing Center for Infectious Disease"/>
            <person name="Wu L."/>
            <person name="Ma J."/>
        </authorList>
    </citation>
    <scope>NUCLEOTIDE SEQUENCE [LARGE SCALE GENOMIC DNA]</scope>
    <source>
        <strain evidence="2">CECT 7131</strain>
    </source>
</reference>
<dbReference type="InterPro" id="IPR020835">
    <property type="entry name" value="Catalase_sf"/>
</dbReference>
<evidence type="ECO:0000313" key="2">
    <source>
        <dbReference type="Proteomes" id="UP001529369"/>
    </source>
</evidence>
<dbReference type="Proteomes" id="UP001529369">
    <property type="component" value="Unassembled WGS sequence"/>
</dbReference>
<evidence type="ECO:0000313" key="1">
    <source>
        <dbReference type="EMBL" id="MDN3567241.1"/>
    </source>
</evidence>
<dbReference type="Gene3D" id="2.40.180.10">
    <property type="entry name" value="Catalase core domain"/>
    <property type="match status" value="1"/>
</dbReference>
<proteinExistence type="predicted"/>
<dbReference type="CDD" id="cd08152">
    <property type="entry name" value="y4iL_like"/>
    <property type="match status" value="1"/>
</dbReference>
<protein>
    <submittedName>
        <fullName evidence="1">Catalase family protein</fullName>
    </submittedName>
</protein>
<sequence>MPAPVIYQPGLEARGPDETETIAALIETLRGISETTLEDGGHALRSVHAKSHGLLQGELTVLDNLPPELAQGVFARVASYPVVLRFSTTPGDLLDDGVSAPRGLGLKLIGVEGERLPGAEGAATQDFVMANAPAFAAPDPKAFLGNLKLLARTTDKAQGLKKALSAVLRGAEAVVETFGGKSPLLTTMGGQPLTHVLGETFYTQVPLLHGPYIAKLSVAPVSAGLVALVGKKVSVSGKPNGLRDALVDYFATHGGEWELRVQLCTDVTAMPIEDASVAWPEDRSPYVAVARIAVPPQPAWSEARSRAVDDGMAFSPWHGLAAHRPVGGIMRARKPAYAMSAEFRGKHNGCPMHEPARLEPGTLPG</sequence>
<keyword evidence="2" id="KW-1185">Reference proteome</keyword>
<organism evidence="1 2">
    <name type="scientific">Paeniroseomonas aquatica</name>
    <dbReference type="NCBI Taxonomy" id="373043"/>
    <lineage>
        <taxon>Bacteria</taxon>
        <taxon>Pseudomonadati</taxon>
        <taxon>Pseudomonadota</taxon>
        <taxon>Alphaproteobacteria</taxon>
        <taxon>Acetobacterales</taxon>
        <taxon>Acetobacteraceae</taxon>
        <taxon>Paeniroseomonas</taxon>
    </lineage>
</organism>
<name>A0ABT8ACQ7_9PROT</name>
<gene>
    <name evidence="1" type="ORF">QWZ14_22915</name>
</gene>
<comment type="caution">
    <text evidence="1">The sequence shown here is derived from an EMBL/GenBank/DDBJ whole genome shotgun (WGS) entry which is preliminary data.</text>
</comment>